<dbReference type="InterPro" id="IPR043502">
    <property type="entry name" value="DNA/RNA_pol_sf"/>
</dbReference>
<protein>
    <submittedName>
        <fullName evidence="2">Uncharacterized protein</fullName>
    </submittedName>
</protein>
<accession>A0ABP1AEI9</accession>
<gene>
    <name evidence="2" type="ORF">CSSPJE1EN2_LOCUS3944</name>
</gene>
<dbReference type="Proteomes" id="UP001497522">
    <property type="component" value="Chromosome 11"/>
</dbReference>
<feature type="transmembrane region" description="Helical" evidence="1">
    <location>
        <begin position="156"/>
        <end position="179"/>
    </location>
</feature>
<keyword evidence="1" id="KW-0812">Transmembrane</keyword>
<dbReference type="SUPFAM" id="SSF56672">
    <property type="entry name" value="DNA/RNA polymerases"/>
    <property type="match status" value="1"/>
</dbReference>
<organism evidence="2 3">
    <name type="scientific">Sphagnum jensenii</name>
    <dbReference type="NCBI Taxonomy" id="128206"/>
    <lineage>
        <taxon>Eukaryota</taxon>
        <taxon>Viridiplantae</taxon>
        <taxon>Streptophyta</taxon>
        <taxon>Embryophyta</taxon>
        <taxon>Bryophyta</taxon>
        <taxon>Sphagnophytina</taxon>
        <taxon>Sphagnopsida</taxon>
        <taxon>Sphagnales</taxon>
        <taxon>Sphagnaceae</taxon>
        <taxon>Sphagnum</taxon>
    </lineage>
</organism>
<keyword evidence="1" id="KW-0472">Membrane</keyword>
<evidence type="ECO:0000256" key="1">
    <source>
        <dbReference type="SAM" id="Phobius"/>
    </source>
</evidence>
<dbReference type="EMBL" id="OZ023712">
    <property type="protein sequence ID" value="CAK9860949.1"/>
    <property type="molecule type" value="Genomic_DNA"/>
</dbReference>
<keyword evidence="1" id="KW-1133">Transmembrane helix</keyword>
<proteinExistence type="predicted"/>
<dbReference type="InterPro" id="IPR043128">
    <property type="entry name" value="Rev_trsase/Diguanyl_cyclase"/>
</dbReference>
<name>A0ABP1AEI9_9BRYO</name>
<keyword evidence="3" id="KW-1185">Reference proteome</keyword>
<evidence type="ECO:0000313" key="3">
    <source>
        <dbReference type="Proteomes" id="UP001497522"/>
    </source>
</evidence>
<evidence type="ECO:0000313" key="2">
    <source>
        <dbReference type="EMBL" id="CAK9860949.1"/>
    </source>
</evidence>
<reference evidence="2" key="1">
    <citation type="submission" date="2024-03" db="EMBL/GenBank/DDBJ databases">
        <authorList>
            <consortium name="ELIXIR-Norway"/>
            <consortium name="Elixir Norway"/>
        </authorList>
    </citation>
    <scope>NUCLEOTIDE SEQUENCE</scope>
</reference>
<dbReference type="Gene3D" id="3.10.10.10">
    <property type="entry name" value="HIV Type 1 Reverse Transcriptase, subunit A, domain 1"/>
    <property type="match status" value="1"/>
</dbReference>
<dbReference type="Gene3D" id="3.30.70.270">
    <property type="match status" value="1"/>
</dbReference>
<sequence length="180" mass="20758">MASSSSSSVSTEETWELLMGPKLTGREGRQLMQFLRTYKSCFAFSMKELGVLIGPGIQIELASDMLIFCRPYRYSDMERDLIWSWMLDLLKVRLVELSNGEYASTTVMPAKKDIHGNYTNRQMFGDYCLINRRIKSDKYAMLTLEEIFDVVGHARVFMYVLVHVMCLCVCEYGMSMLYVA</sequence>